<protein>
    <submittedName>
        <fullName evidence="1">Uncharacterized protein</fullName>
    </submittedName>
</protein>
<dbReference type="EMBL" id="GL833143">
    <property type="protein sequence ID" value="EGB05220.1"/>
    <property type="molecule type" value="Genomic_DNA"/>
</dbReference>
<dbReference type="InParanoid" id="F0YI63"/>
<dbReference type="Proteomes" id="UP000002729">
    <property type="component" value="Unassembled WGS sequence"/>
</dbReference>
<dbReference type="GeneID" id="20228649"/>
<gene>
    <name evidence="1" type="ORF">AURANDRAFT_72303</name>
</gene>
<evidence type="ECO:0000313" key="2">
    <source>
        <dbReference type="Proteomes" id="UP000002729"/>
    </source>
</evidence>
<evidence type="ECO:0000313" key="1">
    <source>
        <dbReference type="EMBL" id="EGB05220.1"/>
    </source>
</evidence>
<accession>F0YI63</accession>
<organism evidence="2">
    <name type="scientific">Aureococcus anophagefferens</name>
    <name type="common">Harmful bloom alga</name>
    <dbReference type="NCBI Taxonomy" id="44056"/>
    <lineage>
        <taxon>Eukaryota</taxon>
        <taxon>Sar</taxon>
        <taxon>Stramenopiles</taxon>
        <taxon>Ochrophyta</taxon>
        <taxon>Pelagophyceae</taxon>
        <taxon>Pelagomonadales</taxon>
        <taxon>Pelagomonadaceae</taxon>
        <taxon>Aureococcus</taxon>
    </lineage>
</organism>
<dbReference type="KEGG" id="aaf:AURANDRAFT_72303"/>
<name>F0YI63_AURAN</name>
<reference evidence="1 2" key="1">
    <citation type="journal article" date="2011" name="Proc. Natl. Acad. Sci. U.S.A.">
        <title>Niche of harmful alga Aureococcus anophagefferens revealed through ecogenomics.</title>
        <authorList>
            <person name="Gobler C.J."/>
            <person name="Berry D.L."/>
            <person name="Dyhrman S.T."/>
            <person name="Wilhelm S.W."/>
            <person name="Salamov A."/>
            <person name="Lobanov A.V."/>
            <person name="Zhang Y."/>
            <person name="Collier J.L."/>
            <person name="Wurch L.L."/>
            <person name="Kustka A.B."/>
            <person name="Dill B.D."/>
            <person name="Shah M."/>
            <person name="VerBerkmoes N.C."/>
            <person name="Kuo A."/>
            <person name="Terry A."/>
            <person name="Pangilinan J."/>
            <person name="Lindquist E.A."/>
            <person name="Lucas S."/>
            <person name="Paulsen I.T."/>
            <person name="Hattenrath-Lehmann T.K."/>
            <person name="Talmage S.C."/>
            <person name="Walker E.A."/>
            <person name="Koch F."/>
            <person name="Burson A.M."/>
            <person name="Marcoval M.A."/>
            <person name="Tang Y.Z."/>
            <person name="Lecleir G.R."/>
            <person name="Coyne K.J."/>
            <person name="Berg G.M."/>
            <person name="Bertrand E.M."/>
            <person name="Saito M.A."/>
            <person name="Gladyshev V.N."/>
            <person name="Grigoriev I.V."/>
        </authorList>
    </citation>
    <scope>NUCLEOTIDE SEQUENCE [LARGE SCALE GENOMIC DNA]</scope>
    <source>
        <strain evidence="2">CCMP 1984</strain>
    </source>
</reference>
<dbReference type="InterPro" id="IPR016024">
    <property type="entry name" value="ARM-type_fold"/>
</dbReference>
<dbReference type="SUPFAM" id="SSF48371">
    <property type="entry name" value="ARM repeat"/>
    <property type="match status" value="1"/>
</dbReference>
<keyword evidence="2" id="KW-1185">Reference proteome</keyword>
<dbReference type="RefSeq" id="XP_009040121.1">
    <property type="nucleotide sequence ID" value="XM_009041873.1"/>
</dbReference>
<proteinExistence type="predicted"/>
<dbReference type="AlphaFoldDB" id="F0YI63"/>
<sequence>MQVQKKAHRDQERNLGVDGLLIDVDFAGCFAHCVAGITLVIAAHELSAGHCRIWELRKSCKCRDLAKPCRSSGSPVSPMIKICKFLLSSRVGLLHASKQLNYDSWISILGAMLQLSPRDALCLVQADPQMIDRLMRPLCRPLSVLVQLIIAAETYGDSELRKTMSARLYLMNISGRVRVWARGEHTGYMHTVCRLACEMAKFGESQGQRKLATAPAVDLCVTFCTNQGVFQVACEAISAIAHCRDDTDEQVVEDARIFNAILDSALSEMRSQNAYPRVTLALVMTLSLLSASQKLDAQTISKIMSLSEERWPVAQGLLLHELIQFCELDNYQDGHLAGYGRGRFREAWLIFHQDNIIADLAVKCLGNAQKFPANVCHSIEQGCVPILWLAASANEIVTVRRKCSVCVALSNQRNFLADCVSTSALLSREQSVPRHGVVQCLQKNVVLALILLAEEQPVSNVVTYRICEIIVSCTTDHGSMVDLLQVVATLLEPSELHQQMMPLDHKNGAPSKGIVALVRSTQGDTKIILPPVDFLAGLSSTLLAIYSSLHANSGQLPVLRGDYAIWDNIFAQALNSAHVSER</sequence>